<feature type="active site" description="Nucleophile" evidence="8">
    <location>
        <position position="244"/>
    </location>
</feature>
<keyword evidence="12" id="KW-1185">Reference proteome</keyword>
<dbReference type="GO" id="GO:0031176">
    <property type="term" value="F:endo-1,4-beta-xylanase activity"/>
    <property type="evidence" value="ECO:0007669"/>
    <property type="project" value="UniProtKB-EC"/>
</dbReference>
<dbReference type="SUPFAM" id="SSF51445">
    <property type="entry name" value="(Trans)glycosidases"/>
    <property type="match status" value="1"/>
</dbReference>
<evidence type="ECO:0000256" key="8">
    <source>
        <dbReference type="PROSITE-ProRule" id="PRU10061"/>
    </source>
</evidence>
<dbReference type="Proteomes" id="UP000198935">
    <property type="component" value="Unassembled WGS sequence"/>
</dbReference>
<keyword evidence="5 9" id="KW-0119">Carbohydrate metabolism</keyword>
<evidence type="ECO:0000256" key="5">
    <source>
        <dbReference type="ARBA" id="ARBA00023277"/>
    </source>
</evidence>
<dbReference type="InterPro" id="IPR044846">
    <property type="entry name" value="GH10"/>
</dbReference>
<keyword evidence="6 9" id="KW-0326">Glycosidase</keyword>
<name>A0A1H3NTF3_9BACI</name>
<dbReference type="EMBL" id="FNPI01000004">
    <property type="protein sequence ID" value="SDY92181.1"/>
    <property type="molecule type" value="Genomic_DNA"/>
</dbReference>
<dbReference type="InterPro" id="IPR017853">
    <property type="entry name" value="GH"/>
</dbReference>
<organism evidence="11 12">
    <name type="scientific">Evansella caseinilytica</name>
    <dbReference type="NCBI Taxonomy" id="1503961"/>
    <lineage>
        <taxon>Bacteria</taxon>
        <taxon>Bacillati</taxon>
        <taxon>Bacillota</taxon>
        <taxon>Bacilli</taxon>
        <taxon>Bacillales</taxon>
        <taxon>Bacillaceae</taxon>
        <taxon>Evansella</taxon>
    </lineage>
</organism>
<keyword evidence="3 11" id="KW-0858">Xylan degradation</keyword>
<dbReference type="OrthoDB" id="9809277at2"/>
<dbReference type="PANTHER" id="PTHR31490">
    <property type="entry name" value="GLYCOSYL HYDROLASE"/>
    <property type="match status" value="1"/>
</dbReference>
<evidence type="ECO:0000256" key="2">
    <source>
        <dbReference type="ARBA" id="ARBA00004851"/>
    </source>
</evidence>
<dbReference type="EC" id="3.2.1.8" evidence="9"/>
<feature type="domain" description="GH10" evidence="10">
    <location>
        <begin position="5"/>
        <end position="334"/>
    </location>
</feature>
<dbReference type="GO" id="GO:0045493">
    <property type="term" value="P:xylan catabolic process"/>
    <property type="evidence" value="ECO:0007669"/>
    <property type="project" value="UniProtKB-UniPathway"/>
</dbReference>
<proteinExistence type="inferred from homology"/>
<comment type="pathway">
    <text evidence="2">Glycan degradation; xylan degradation.</text>
</comment>
<comment type="catalytic activity">
    <reaction evidence="1 9">
        <text>Endohydrolysis of (1-&gt;4)-beta-D-xylosidic linkages in xylans.</text>
        <dbReference type="EC" id="3.2.1.8"/>
    </reaction>
</comment>
<dbReference type="PROSITE" id="PS00591">
    <property type="entry name" value="GH10_1"/>
    <property type="match status" value="1"/>
</dbReference>
<dbReference type="Pfam" id="PF00331">
    <property type="entry name" value="Glyco_hydro_10"/>
    <property type="match status" value="1"/>
</dbReference>
<sequence length="341" mass="39941">MHDTCHGTPKLYEVFDKDFFIGAAVNTSTIKSHDELLKHHFNSITAENEMKFENVHPAENKYTFDQADQIVAFANDQGKNIRGHTLVWHNQTPAWVFENEEGTNISRSMLLERMASHMESIIGRYKGKVYSWDVVNEAVSDKSGEFLRPSPWLKTIGEDYIAKAFEYARQIDPDTLLFYNDYNEFVPEKRDKIYRLVKSIVDKDIPIDGIGLQGHWNLEFPSIDLIRRGIEKYASLGLQLHITELDISVFSHDDKRTDVKQPSEDMLIRQAERYQEIFSLFKEYRDHLTSVTFWGVADDDTWLDNFPVRGRKNWPFLFDELHQPKQSFWEIVKLARQAAER</sequence>
<dbReference type="InterPro" id="IPR001000">
    <property type="entry name" value="GH10_dom"/>
</dbReference>
<dbReference type="PROSITE" id="PS51760">
    <property type="entry name" value="GH10_2"/>
    <property type="match status" value="1"/>
</dbReference>
<dbReference type="PRINTS" id="PR00134">
    <property type="entry name" value="GLHYDRLASE10"/>
</dbReference>
<evidence type="ECO:0000256" key="3">
    <source>
        <dbReference type="ARBA" id="ARBA00022651"/>
    </source>
</evidence>
<evidence type="ECO:0000256" key="4">
    <source>
        <dbReference type="ARBA" id="ARBA00022801"/>
    </source>
</evidence>
<dbReference type="InterPro" id="IPR031158">
    <property type="entry name" value="GH10_AS"/>
</dbReference>
<keyword evidence="7 9" id="KW-0624">Polysaccharide degradation</keyword>
<dbReference type="PANTHER" id="PTHR31490:SF90">
    <property type="entry name" value="ENDO-1,4-BETA-XYLANASE A"/>
    <property type="match status" value="1"/>
</dbReference>
<dbReference type="SMART" id="SM00633">
    <property type="entry name" value="Glyco_10"/>
    <property type="match status" value="1"/>
</dbReference>
<evidence type="ECO:0000256" key="7">
    <source>
        <dbReference type="ARBA" id="ARBA00023326"/>
    </source>
</evidence>
<evidence type="ECO:0000256" key="9">
    <source>
        <dbReference type="RuleBase" id="RU361174"/>
    </source>
</evidence>
<dbReference type="UniPathway" id="UPA00114"/>
<dbReference type="Gene3D" id="3.20.20.80">
    <property type="entry name" value="Glycosidases"/>
    <property type="match status" value="1"/>
</dbReference>
<evidence type="ECO:0000256" key="1">
    <source>
        <dbReference type="ARBA" id="ARBA00000681"/>
    </source>
</evidence>
<evidence type="ECO:0000313" key="11">
    <source>
        <dbReference type="EMBL" id="SDY92181.1"/>
    </source>
</evidence>
<accession>A0A1H3NTF3</accession>
<comment type="similarity">
    <text evidence="9">Belongs to the glycosyl hydrolase 10 (cellulase F) family.</text>
</comment>
<dbReference type="AlphaFoldDB" id="A0A1H3NTF3"/>
<dbReference type="STRING" id="1503961.SAMN05421736_104200"/>
<gene>
    <name evidence="11" type="ORF">SAMN05421736_104200</name>
</gene>
<protein>
    <recommendedName>
        <fullName evidence="9">Beta-xylanase</fullName>
        <ecNumber evidence="9">3.2.1.8</ecNumber>
    </recommendedName>
</protein>
<evidence type="ECO:0000313" key="12">
    <source>
        <dbReference type="Proteomes" id="UP000198935"/>
    </source>
</evidence>
<reference evidence="12" key="1">
    <citation type="submission" date="2016-10" db="EMBL/GenBank/DDBJ databases">
        <authorList>
            <person name="Varghese N."/>
            <person name="Submissions S."/>
        </authorList>
    </citation>
    <scope>NUCLEOTIDE SEQUENCE [LARGE SCALE GENOMIC DNA]</scope>
    <source>
        <strain evidence="12">SP</strain>
    </source>
</reference>
<evidence type="ECO:0000259" key="10">
    <source>
        <dbReference type="PROSITE" id="PS51760"/>
    </source>
</evidence>
<keyword evidence="4 9" id="KW-0378">Hydrolase</keyword>
<evidence type="ECO:0000256" key="6">
    <source>
        <dbReference type="ARBA" id="ARBA00023295"/>
    </source>
</evidence>